<evidence type="ECO:0000313" key="3">
    <source>
        <dbReference type="Proteomes" id="UP000032287"/>
    </source>
</evidence>
<comment type="caution">
    <text evidence="2">The sequence shown here is derived from an EMBL/GenBank/DDBJ whole genome shotgun (WGS) entry which is preliminary data.</text>
</comment>
<dbReference type="AlphaFoldDB" id="A0A0D1LX54"/>
<evidence type="ECO:0000313" key="2">
    <source>
        <dbReference type="EMBL" id="KIU20466.1"/>
    </source>
</evidence>
<dbReference type="EMBL" id="JWHU01000019">
    <property type="protein sequence ID" value="KIU20466.1"/>
    <property type="molecule type" value="Genomic_DNA"/>
</dbReference>
<dbReference type="Gene3D" id="1.10.260.40">
    <property type="entry name" value="lambda repressor-like DNA-binding domains"/>
    <property type="match status" value="1"/>
</dbReference>
<dbReference type="SUPFAM" id="SSF47413">
    <property type="entry name" value="lambda repressor-like DNA-binding domains"/>
    <property type="match status" value="1"/>
</dbReference>
<dbReference type="InterPro" id="IPR010982">
    <property type="entry name" value="Lambda_DNA-bd_dom_sf"/>
</dbReference>
<dbReference type="SMART" id="SM00530">
    <property type="entry name" value="HTH_XRE"/>
    <property type="match status" value="1"/>
</dbReference>
<feature type="domain" description="HTH cro/C1-type" evidence="1">
    <location>
        <begin position="23"/>
        <end position="60"/>
    </location>
</feature>
<dbReference type="PATRIC" id="fig|137591.25.peg.1170"/>
<dbReference type="STRING" id="137591.AO080_10635"/>
<name>A0A0D1LX54_9LACO</name>
<accession>A0A0D1LX54</accession>
<dbReference type="GO" id="GO:0003677">
    <property type="term" value="F:DNA binding"/>
    <property type="evidence" value="ECO:0007669"/>
    <property type="project" value="InterPro"/>
</dbReference>
<protein>
    <recommendedName>
        <fullName evidence="1">HTH cro/C1-type domain-containing protein</fullName>
    </recommendedName>
</protein>
<dbReference type="CDD" id="cd00093">
    <property type="entry name" value="HTH_XRE"/>
    <property type="match status" value="1"/>
</dbReference>
<dbReference type="Proteomes" id="UP000032287">
    <property type="component" value="Unassembled WGS sequence"/>
</dbReference>
<organism evidence="2 3">
    <name type="scientific">Weissella cibaria</name>
    <dbReference type="NCBI Taxonomy" id="137591"/>
    <lineage>
        <taxon>Bacteria</taxon>
        <taxon>Bacillati</taxon>
        <taxon>Bacillota</taxon>
        <taxon>Bacilli</taxon>
        <taxon>Lactobacillales</taxon>
        <taxon>Lactobacillaceae</taxon>
        <taxon>Weissella</taxon>
    </lineage>
</organism>
<dbReference type="InterPro" id="IPR001387">
    <property type="entry name" value="Cro/C1-type_HTH"/>
</dbReference>
<keyword evidence="3" id="KW-1185">Reference proteome</keyword>
<dbReference type="PROSITE" id="PS50943">
    <property type="entry name" value="HTH_CROC1"/>
    <property type="match status" value="1"/>
</dbReference>
<proteinExistence type="predicted"/>
<dbReference type="RefSeq" id="WP_043711392.1">
    <property type="nucleotide sequence ID" value="NZ_JALOCT010000021.1"/>
</dbReference>
<reference evidence="2 3" key="1">
    <citation type="journal article" date="2015" name="Microbiology (Mosc.)">
        <title>Genomics of the Weissella cibaria species with an examination of its metabolic traits.</title>
        <authorList>
            <person name="Lynch K.M."/>
            <person name="Lucid A."/>
            <person name="Arendt E.K."/>
            <person name="Sleator R.D."/>
            <person name="Lucey B."/>
            <person name="Coffey A."/>
        </authorList>
    </citation>
    <scope>NUCLEOTIDE SEQUENCE [LARGE SCALE GENOMIC DNA]</scope>
    <source>
        <strain evidence="2 3">MG1</strain>
    </source>
</reference>
<sequence>MQLREKINEVRQAKRVPIERIVRTGISKNKYYRFISGESSISIGELQKLIEVLTVSLSELIADSDERDRLIFNEFGDYLDLTAMAYKQRAKENARRYMQTNLTVYYIIAMVYELGAAHKNDEDVKEYVDELYDQLKRQRFFTILELQIYRILVPYLSVTRFFKLYPVFTLSLKTYETYNPADVIELIVKINATAMSYAVSTQARARKYLDFVLTQISNVSGRPFAGEFSIMKRLSGISRLYLMGNVSTANREFDSFFGAAKRLQMEKLYISPNLKSFDTYWKKLTSYSPDLLQSSDKDKPLVGVSEFDGVSFSEVPMGPAFEYIMKLKKLVVHEFEIAGMSHSKIYRVRKNLADFDVNDLFAAMMAARLDVRDVDVYLATNTNAYGRSRFGMRYLSLDELKVAIKYYEKLYQETQLDIYKEISLEFKGIVLKNTVPNWLLSDELAQLSQEVTAHLSRFDIWHEAQHRLAGLPMLHQPDTELIKRWMAQVLSFSHHLETFRYPYNPILINYNSPLIQAILVKDTVRVEAIYARLSSVYENTPAMHKYFNYRWHMKLNEEFMKIFRDGFIVPMTIENFLHDLETLTGNQKFIVPYREMLNMLKKSYPMY</sequence>
<gene>
    <name evidence="2" type="ORF">QX99_01200</name>
</gene>
<evidence type="ECO:0000259" key="1">
    <source>
        <dbReference type="PROSITE" id="PS50943"/>
    </source>
</evidence>